<feature type="compositionally biased region" description="Basic and acidic residues" evidence="1">
    <location>
        <begin position="91"/>
        <end position="102"/>
    </location>
</feature>
<evidence type="ECO:0000313" key="3">
    <source>
        <dbReference type="EMBL" id="MFB8768781.1"/>
    </source>
</evidence>
<dbReference type="RefSeq" id="WP_376737385.1">
    <property type="nucleotide sequence ID" value="NZ_JAYMRS010000004.1"/>
</dbReference>
<dbReference type="Proteomes" id="UP001585053">
    <property type="component" value="Unassembled WGS sequence"/>
</dbReference>
<feature type="compositionally biased region" description="Gly residues" evidence="1">
    <location>
        <begin position="199"/>
        <end position="213"/>
    </location>
</feature>
<sequence length="543" mass="55537">MTDNNEAPRGPHRTGPVLSSTGEAPSAKARDAIGAPAEQGQGQTAPYTAPTPTPAPTASVASETAVDGNERGRRALLSALTLRGNAAKAADGAEKAEEDRYRPGRPVLAVAAIAGLMLVAAPFGLSAAKEHQNEMLLQGDLASGAFPEASGSSSASGLASDSASASSSGTGVQGYVPEVQPNSPVLPGAGDETESDPSSGGGGGAEGSSGGGLPERPVDPSSGGPQGVPPAGGADDDDEDGTGTDGLDGEGGGVTGEPQGVTVEKGSLLDILLNERNGGDEDSEKSEKPGSEKTDSDEDAEKEDEGDAEGEAPDGVVAEPLTAQAGSKTEPGAEGTEAREQENEKADEQQRREPEPPQEPEPEPEPDPEPEPEPDPEPEPEPESFFAVSGPGCSNEGARYRVHGDGVWRSGPSGYTERGCVDGYDVMSVSGDPDGGGTSAEWTFWPNRPGSTCTVKILVQNGSEPLWANGVPMHYELFDGDNTDGGFRGGFEVTKPDGGRYWALTEFQPEGNSFTLRARNRGAIPEGGEAPQLPISVVETECR</sequence>
<feature type="compositionally biased region" description="Acidic residues" evidence="1">
    <location>
        <begin position="295"/>
        <end position="312"/>
    </location>
</feature>
<feature type="region of interest" description="Disordered" evidence="1">
    <location>
        <begin position="84"/>
        <end position="105"/>
    </location>
</feature>
<comment type="caution">
    <text evidence="3">The sequence shown here is derived from an EMBL/GenBank/DDBJ whole genome shotgun (WGS) entry which is preliminary data.</text>
</comment>
<feature type="compositionally biased region" description="Low complexity" evidence="1">
    <location>
        <begin position="56"/>
        <end position="66"/>
    </location>
</feature>
<organism evidence="3 4">
    <name type="scientific">Nocardiopsis alba</name>
    <dbReference type="NCBI Taxonomy" id="53437"/>
    <lineage>
        <taxon>Bacteria</taxon>
        <taxon>Bacillati</taxon>
        <taxon>Actinomycetota</taxon>
        <taxon>Actinomycetes</taxon>
        <taxon>Streptosporangiales</taxon>
        <taxon>Nocardiopsidaceae</taxon>
        <taxon>Nocardiopsis</taxon>
    </lineage>
</organism>
<keyword evidence="2" id="KW-1133">Transmembrane helix</keyword>
<feature type="region of interest" description="Disordered" evidence="1">
    <location>
        <begin position="1"/>
        <end position="71"/>
    </location>
</feature>
<dbReference type="EMBL" id="JAYMRS010000004">
    <property type="protein sequence ID" value="MFB8768781.1"/>
    <property type="molecule type" value="Genomic_DNA"/>
</dbReference>
<feature type="transmembrane region" description="Helical" evidence="2">
    <location>
        <begin position="107"/>
        <end position="128"/>
    </location>
</feature>
<keyword evidence="2" id="KW-0812">Transmembrane</keyword>
<feature type="region of interest" description="Disordered" evidence="1">
    <location>
        <begin position="144"/>
        <end position="397"/>
    </location>
</feature>
<feature type="compositionally biased region" description="Low complexity" evidence="1">
    <location>
        <begin position="144"/>
        <end position="170"/>
    </location>
</feature>
<feature type="compositionally biased region" description="Basic and acidic residues" evidence="1">
    <location>
        <begin position="285"/>
        <end position="294"/>
    </location>
</feature>
<name>A0ABV5DW15_9ACTN</name>
<gene>
    <name evidence="3" type="ORF">VSQ78_13810</name>
</gene>
<feature type="compositionally biased region" description="Gly residues" evidence="1">
    <location>
        <begin position="243"/>
        <end position="255"/>
    </location>
</feature>
<protein>
    <submittedName>
        <fullName evidence="3">Uncharacterized protein</fullName>
    </submittedName>
</protein>
<feature type="compositionally biased region" description="Acidic residues" evidence="1">
    <location>
        <begin position="356"/>
        <end position="382"/>
    </location>
</feature>
<reference evidence="3 4" key="1">
    <citation type="submission" date="2024-01" db="EMBL/GenBank/DDBJ databases">
        <title>Genome mining of biosynthetic gene clusters to explore secondary metabolites of Streptomyces sp.</title>
        <authorList>
            <person name="Baig A."/>
            <person name="Ajitkumar Shintre N."/>
            <person name="Kumar H."/>
            <person name="Anbarasu A."/>
            <person name="Ramaiah S."/>
        </authorList>
    </citation>
    <scope>NUCLEOTIDE SEQUENCE [LARGE SCALE GENOMIC DNA]</scope>
    <source>
        <strain evidence="3 4">A01</strain>
    </source>
</reference>
<feature type="compositionally biased region" description="Basic and acidic residues" evidence="1">
    <location>
        <begin position="336"/>
        <end position="355"/>
    </location>
</feature>
<keyword evidence="4" id="KW-1185">Reference proteome</keyword>
<evidence type="ECO:0000256" key="1">
    <source>
        <dbReference type="SAM" id="MobiDB-lite"/>
    </source>
</evidence>
<accession>A0ABV5DW15</accession>
<keyword evidence="2" id="KW-0472">Membrane</keyword>
<evidence type="ECO:0000313" key="4">
    <source>
        <dbReference type="Proteomes" id="UP001585053"/>
    </source>
</evidence>
<proteinExistence type="predicted"/>
<evidence type="ECO:0000256" key="2">
    <source>
        <dbReference type="SAM" id="Phobius"/>
    </source>
</evidence>